<keyword evidence="2" id="KW-0227">DNA damage</keyword>
<dbReference type="SUPFAM" id="SSF48150">
    <property type="entry name" value="DNA-glycosylase"/>
    <property type="match status" value="1"/>
</dbReference>
<evidence type="ECO:0000256" key="2">
    <source>
        <dbReference type="ARBA" id="ARBA00022763"/>
    </source>
</evidence>
<dbReference type="CDD" id="cd00056">
    <property type="entry name" value="ENDO3c"/>
    <property type="match status" value="1"/>
</dbReference>
<proteinExistence type="inferred from homology"/>
<evidence type="ECO:0000256" key="3">
    <source>
        <dbReference type="ARBA" id="ARBA00023204"/>
    </source>
</evidence>
<comment type="similarity">
    <text evidence="1">Belongs to the alkylbase DNA glycosidase AlkA family.</text>
</comment>
<dbReference type="PANTHER" id="PTHR43003">
    <property type="entry name" value="DNA-3-METHYLADENINE GLYCOSYLASE"/>
    <property type="match status" value="1"/>
</dbReference>
<evidence type="ECO:0000313" key="6">
    <source>
        <dbReference type="Proteomes" id="UP000469890"/>
    </source>
</evidence>
<organism evidence="5 6">
    <name type="scientific">Mucor circinelloides f. lusitanicus</name>
    <name type="common">Mucor racemosus var. lusitanicus</name>
    <dbReference type="NCBI Taxonomy" id="29924"/>
    <lineage>
        <taxon>Eukaryota</taxon>
        <taxon>Fungi</taxon>
        <taxon>Fungi incertae sedis</taxon>
        <taxon>Mucoromycota</taxon>
        <taxon>Mucoromycotina</taxon>
        <taxon>Mucoromycetes</taxon>
        <taxon>Mucorales</taxon>
        <taxon>Mucorineae</taxon>
        <taxon>Mucoraceae</taxon>
        <taxon>Mucor</taxon>
    </lineage>
</organism>
<dbReference type="InterPro" id="IPR011257">
    <property type="entry name" value="DNA_glycosylase"/>
</dbReference>
<accession>A0A8H4BFX0</accession>
<evidence type="ECO:0000259" key="4">
    <source>
        <dbReference type="SMART" id="SM00478"/>
    </source>
</evidence>
<dbReference type="GO" id="GO:0032993">
    <property type="term" value="C:protein-DNA complex"/>
    <property type="evidence" value="ECO:0007669"/>
    <property type="project" value="TreeGrafter"/>
</dbReference>
<dbReference type="PANTHER" id="PTHR43003:SF5">
    <property type="entry name" value="DNA-3-METHYLADENINE GLYCOSYLASE"/>
    <property type="match status" value="1"/>
</dbReference>
<gene>
    <name evidence="5" type="ORF">FB192DRAFT_1385723</name>
</gene>
<dbReference type="GO" id="GO:0006285">
    <property type="term" value="P:base-excision repair, AP site formation"/>
    <property type="evidence" value="ECO:0007669"/>
    <property type="project" value="TreeGrafter"/>
</dbReference>
<reference evidence="5 6" key="1">
    <citation type="submission" date="2019-09" db="EMBL/GenBank/DDBJ databases">
        <authorList>
            <consortium name="DOE Joint Genome Institute"/>
            <person name="Mondo S.J."/>
            <person name="Navarro-Mendoza M.I."/>
            <person name="Perez-Arques C."/>
            <person name="Panchal S."/>
            <person name="Nicolas F.E."/>
            <person name="Ganguly P."/>
            <person name="Pangilinan J."/>
            <person name="Grigoriev I."/>
            <person name="Heitman J."/>
            <person name="Sanya K."/>
            <person name="Garre V."/>
        </authorList>
    </citation>
    <scope>NUCLEOTIDE SEQUENCE [LARGE SCALE GENOMIC DNA]</scope>
    <source>
        <strain evidence="5 6">MU402</strain>
    </source>
</reference>
<dbReference type="InterPro" id="IPR051912">
    <property type="entry name" value="Alkylbase_DNA_Glycosylase/TA"/>
</dbReference>
<name>A0A8H4BFX0_MUCCL</name>
<dbReference type="Proteomes" id="UP000469890">
    <property type="component" value="Unassembled WGS sequence"/>
</dbReference>
<evidence type="ECO:0000313" key="5">
    <source>
        <dbReference type="EMBL" id="KAF1801413.1"/>
    </source>
</evidence>
<dbReference type="EMBL" id="JAAECE010000005">
    <property type="protein sequence ID" value="KAF1801413.1"/>
    <property type="molecule type" value="Genomic_DNA"/>
</dbReference>
<protein>
    <submittedName>
        <fullName evidence="5">DNA glycosylase</fullName>
    </submittedName>
</protein>
<dbReference type="Gene3D" id="1.10.1670.40">
    <property type="match status" value="1"/>
</dbReference>
<dbReference type="SMART" id="SM00478">
    <property type="entry name" value="ENDO3c"/>
    <property type="match status" value="1"/>
</dbReference>
<dbReference type="FunFam" id="1.10.340.30:FF:000004">
    <property type="entry name" value="DNA-3-methyladenine glycosylase II"/>
    <property type="match status" value="1"/>
</dbReference>
<keyword evidence="3" id="KW-0234">DNA repair</keyword>
<dbReference type="GO" id="GO:0006307">
    <property type="term" value="P:DNA alkylation repair"/>
    <property type="evidence" value="ECO:0007669"/>
    <property type="project" value="TreeGrafter"/>
</dbReference>
<dbReference type="GO" id="GO:0032131">
    <property type="term" value="F:alkylated DNA binding"/>
    <property type="evidence" value="ECO:0007669"/>
    <property type="project" value="TreeGrafter"/>
</dbReference>
<evidence type="ECO:0000256" key="1">
    <source>
        <dbReference type="ARBA" id="ARBA00010817"/>
    </source>
</evidence>
<comment type="caution">
    <text evidence="5">The sequence shown here is derived from an EMBL/GenBank/DDBJ whole genome shotgun (WGS) entry which is preliminary data.</text>
</comment>
<sequence length="326" mass="36574">MSGVTTTTTTLRKSGRLATKTAIPYKEKKIPKLSKAKISKKVLVQKSQTATIINTKSKAKTEKTKVDDKIKVEKKAKIPAFSNAPSASYVLSDGDHLEKAIAHFKQHDPKLASYLNEDTIENFRKRIARKRGVDPFRTLASGIIYQQIHGKAAASIEARFIKLFDSTSDTPRYPSPDDVLSKSIEELKSAGLSARKSEYIQCLAQKFKDKTITPENFGNMTDQEIGEQLIQVKGIGQWTVDMFLMQELGHSDIMPLGDLGVRKGVAQHFNLAMPSDKKKVFPLPHHMVELTDSWRPYRTLGSWLMWRLLDIKVTGDAIEEGDEEDV</sequence>
<dbReference type="AlphaFoldDB" id="A0A8H4BFX0"/>
<dbReference type="InterPro" id="IPR003265">
    <property type="entry name" value="HhH-GPD_domain"/>
</dbReference>
<dbReference type="GO" id="GO:0005634">
    <property type="term" value="C:nucleus"/>
    <property type="evidence" value="ECO:0007669"/>
    <property type="project" value="TreeGrafter"/>
</dbReference>
<dbReference type="Gene3D" id="1.10.340.30">
    <property type="entry name" value="Hypothetical protein, domain 2"/>
    <property type="match status" value="1"/>
</dbReference>
<dbReference type="GO" id="GO:0043916">
    <property type="term" value="F:DNA-7-methylguanine glycosylase activity"/>
    <property type="evidence" value="ECO:0007669"/>
    <property type="project" value="TreeGrafter"/>
</dbReference>
<dbReference type="Pfam" id="PF00730">
    <property type="entry name" value="HhH-GPD"/>
    <property type="match status" value="1"/>
</dbReference>
<dbReference type="GO" id="GO:0008725">
    <property type="term" value="F:DNA-3-methyladenine glycosylase activity"/>
    <property type="evidence" value="ECO:0007669"/>
    <property type="project" value="TreeGrafter"/>
</dbReference>
<feature type="domain" description="HhH-GPD" evidence="4">
    <location>
        <begin position="144"/>
        <end position="310"/>
    </location>
</feature>